<protein>
    <recommendedName>
        <fullName evidence="3 10">2-(3-amino-3-carboxypropyl)histidine synthase</fullName>
        <ecNumber evidence="3 10">2.5.1.108</ecNumber>
    </recommendedName>
</protein>
<dbReference type="RefSeq" id="WP_012609079.1">
    <property type="nucleotide sequence ID" value="NC_011766.1"/>
</dbReference>
<dbReference type="GO" id="GO:0017183">
    <property type="term" value="P:protein histidyl modification to diphthamide"/>
    <property type="evidence" value="ECO:0007669"/>
    <property type="project" value="UniProtKB-UniRule"/>
</dbReference>
<dbReference type="NCBIfam" id="TIGR03682">
    <property type="entry name" value="arCOG04112"/>
    <property type="match status" value="1"/>
</dbReference>
<dbReference type="Gene3D" id="3.40.50.11840">
    <property type="entry name" value="Diphthamide synthesis DPH1/DPH2 domain 1"/>
    <property type="match status" value="1"/>
</dbReference>
<dbReference type="AlphaFoldDB" id="B8D6K7"/>
<organism evidence="11 12">
    <name type="scientific">Desulfurococcus amylolyticus (strain DSM 18924 / JCM 16383 / VKM B-2413 / 1221n)</name>
    <name type="common">Desulfurococcus kamchatkensis</name>
    <dbReference type="NCBI Taxonomy" id="490899"/>
    <lineage>
        <taxon>Archaea</taxon>
        <taxon>Thermoproteota</taxon>
        <taxon>Thermoprotei</taxon>
        <taxon>Desulfurococcales</taxon>
        <taxon>Desulfurococcaceae</taxon>
        <taxon>Desulfurococcus</taxon>
    </lineage>
</organism>
<evidence type="ECO:0000256" key="6">
    <source>
        <dbReference type="ARBA" id="ARBA00022723"/>
    </source>
</evidence>
<dbReference type="SFLD" id="SFLDS00032">
    <property type="entry name" value="Radical_SAM_3-amino-3-carboxyp"/>
    <property type="match status" value="1"/>
</dbReference>
<evidence type="ECO:0000256" key="3">
    <source>
        <dbReference type="ARBA" id="ARBA00012221"/>
    </source>
</evidence>
<sequence>MGLKGVLFMEDLCSLYDIELDVLYRLAEKGVKRVLLHAPDGFKPLYKCVASVFEGRGIEIFFSSSPGYGACDVPVEEAEALGVDVLIHLGHLEYFNHGFKPGVGIVYVPVYARPMISEGVLGELTSYLRSRGIIGVSISSTIVEEKIRRIIVEHLSSNGFRIHEVHSPLLGCLYTHVASLDDKVDAHLVIAGGIFHPLGLALVSRKPVVVLDPYRGRVWSASEEAQKTLRKRLLKIYEAKISGVRVGLIIGSRLGQYRPWLIEKLEREALEKGYRVYKVSSTYLSIERLIAIDNALNLDIYVVTSCPRLPIDDLDDFYKPVLTPGEFLMLLTGSEKYVYPW</sequence>
<dbReference type="eggNOG" id="arCOG04112">
    <property type="taxonomic scope" value="Archaea"/>
</dbReference>
<evidence type="ECO:0000256" key="10">
    <source>
        <dbReference type="PIRNR" id="PIRNR004967"/>
    </source>
</evidence>
<keyword evidence="5 10" id="KW-0949">S-adenosyl-L-methionine</keyword>
<dbReference type="NCBIfam" id="TIGR00322">
    <property type="entry name" value="diphth2_R"/>
    <property type="match status" value="1"/>
</dbReference>
<dbReference type="HOGENOM" id="CLU_037146_0_0_2"/>
<evidence type="ECO:0000313" key="12">
    <source>
        <dbReference type="Proteomes" id="UP000006903"/>
    </source>
</evidence>
<gene>
    <name evidence="11" type="ordered locus">DKAM_1412</name>
</gene>
<dbReference type="InterPro" id="IPR042264">
    <property type="entry name" value="DPH1/DPH2_2"/>
</dbReference>
<reference evidence="11 12" key="1">
    <citation type="journal article" date="2009" name="J. Bacteriol.">
        <title>Complete genome sequence of the anaerobic, protein-degrading hyperthermophilic crenarchaeon Desulfurococcus kamchatkensis.</title>
        <authorList>
            <person name="Ravin N.V."/>
            <person name="Mardanov A.V."/>
            <person name="Beletsky A.V."/>
            <person name="Kublanov I.V."/>
            <person name="Kolganova T.V."/>
            <person name="Lebedinsky A.V."/>
            <person name="Chernyh N.A."/>
            <person name="Bonch-Osmolovskaya E.A."/>
            <person name="Skryabin K.G."/>
        </authorList>
    </citation>
    <scope>NUCLEOTIDE SEQUENCE [LARGE SCALE GENOMIC DNA]</scope>
    <source>
        <strain evidence="12">DSM 18924 / JCM 16383 / VKM B-2413 / 1221n</strain>
    </source>
</reference>
<evidence type="ECO:0000313" key="11">
    <source>
        <dbReference type="EMBL" id="ACL11738.1"/>
    </source>
</evidence>
<dbReference type="Gene3D" id="3.40.50.11850">
    <property type="entry name" value="Diphthamide synthesis DPH1/DPH2 domain 2"/>
    <property type="match status" value="1"/>
</dbReference>
<dbReference type="GO" id="GO:0046872">
    <property type="term" value="F:metal ion binding"/>
    <property type="evidence" value="ECO:0007669"/>
    <property type="project" value="UniProtKB-KW"/>
</dbReference>
<dbReference type="PANTHER" id="PTHR10762:SF1">
    <property type="entry name" value="2-(3-AMINO-3-CARBOXYPROPYL)HISTIDINE SYNTHASE SUBUNIT 1"/>
    <property type="match status" value="1"/>
</dbReference>
<dbReference type="GO" id="GO:0090560">
    <property type="term" value="F:2-(3-amino-3-carboxypropyl)histidine synthase activity"/>
    <property type="evidence" value="ECO:0007669"/>
    <property type="project" value="UniProtKB-UniRule"/>
</dbReference>
<dbReference type="InterPro" id="IPR016435">
    <property type="entry name" value="DPH1/DPH2"/>
</dbReference>
<keyword evidence="10" id="KW-0004">4Fe-4S</keyword>
<keyword evidence="6 10" id="KW-0479">Metal-binding</keyword>
<dbReference type="EC" id="2.5.1.108" evidence="3 10"/>
<comment type="similarity">
    <text evidence="10">Belongs to the DPH1/DPH2 family.</text>
</comment>
<dbReference type="KEGG" id="dka:DKAM_1412"/>
<keyword evidence="4 10" id="KW-0808">Transferase</keyword>
<dbReference type="GeneID" id="7171859"/>
<comment type="catalytic activity">
    <reaction evidence="9 10">
        <text>L-histidyl-[translation elongation factor 2] + S-adenosyl-L-methionine = 2-[(3S)-amino-3-carboxypropyl]-L-histidyl-[translation elongation factor 2] + S-methyl-5'-thioadenosine + H(+)</text>
        <dbReference type="Rhea" id="RHEA:36783"/>
        <dbReference type="Rhea" id="RHEA-COMP:9748"/>
        <dbReference type="Rhea" id="RHEA-COMP:9749"/>
        <dbReference type="ChEBI" id="CHEBI:15378"/>
        <dbReference type="ChEBI" id="CHEBI:17509"/>
        <dbReference type="ChEBI" id="CHEBI:29979"/>
        <dbReference type="ChEBI" id="CHEBI:59789"/>
        <dbReference type="ChEBI" id="CHEBI:73995"/>
        <dbReference type="EC" id="2.5.1.108"/>
    </reaction>
</comment>
<dbReference type="STRING" id="490899.DKAM_1412"/>
<keyword evidence="8 10" id="KW-0411">Iron-sulfur</keyword>
<dbReference type="GO" id="GO:0051539">
    <property type="term" value="F:4 iron, 4 sulfur cluster binding"/>
    <property type="evidence" value="ECO:0007669"/>
    <property type="project" value="UniProtKB-UniRule"/>
</dbReference>
<dbReference type="EMBL" id="CP001140">
    <property type="protein sequence ID" value="ACL11738.1"/>
    <property type="molecule type" value="Genomic_DNA"/>
</dbReference>
<evidence type="ECO:0000256" key="8">
    <source>
        <dbReference type="ARBA" id="ARBA00023014"/>
    </source>
</evidence>
<dbReference type="InterPro" id="IPR042265">
    <property type="entry name" value="DPH1/DPH2_3"/>
</dbReference>
<evidence type="ECO:0000256" key="9">
    <source>
        <dbReference type="ARBA" id="ARBA00048403"/>
    </source>
</evidence>
<comment type="cofactor">
    <cofactor evidence="1 10">
        <name>[4Fe-4S] cluster</name>
        <dbReference type="ChEBI" id="CHEBI:49883"/>
    </cofactor>
</comment>
<dbReference type="InterPro" id="IPR042263">
    <property type="entry name" value="DPH1/DPH2_1"/>
</dbReference>
<dbReference type="PANTHER" id="PTHR10762">
    <property type="entry name" value="DIPHTHAMIDE BIOSYNTHESIS PROTEIN"/>
    <property type="match status" value="1"/>
</dbReference>
<evidence type="ECO:0000256" key="2">
    <source>
        <dbReference type="ARBA" id="ARBA00005156"/>
    </source>
</evidence>
<dbReference type="Gene3D" id="3.40.50.11860">
    <property type="entry name" value="Diphthamide synthesis DPH1/DPH2 domain 3"/>
    <property type="match status" value="1"/>
</dbReference>
<dbReference type="Proteomes" id="UP000006903">
    <property type="component" value="Chromosome"/>
</dbReference>
<evidence type="ECO:0000256" key="1">
    <source>
        <dbReference type="ARBA" id="ARBA00001966"/>
    </source>
</evidence>
<dbReference type="InterPro" id="IPR035435">
    <property type="entry name" value="DPH1/DPH2_euk_archaea"/>
</dbReference>
<proteinExistence type="inferred from homology"/>
<comment type="function">
    <text evidence="10">Catalyzes the first step of diphthamide biosynthesis, i.e. the transfer of the 3-amino-3-carboxypropyl group from S-adenosyl-L-methionine (SAM) to the C2 position of the imidazole ring of the target histidine residue in translation elongation factor 2 (EF-2).</text>
</comment>
<dbReference type="PIRSF" id="PIRSF004967">
    <property type="entry name" value="DPH1"/>
    <property type="match status" value="1"/>
</dbReference>
<evidence type="ECO:0000256" key="7">
    <source>
        <dbReference type="ARBA" id="ARBA00023004"/>
    </source>
</evidence>
<dbReference type="Pfam" id="PF01866">
    <property type="entry name" value="Diphthamide_syn"/>
    <property type="match status" value="1"/>
</dbReference>
<dbReference type="InterPro" id="IPR022428">
    <property type="entry name" value="Dph2_arc"/>
</dbReference>
<name>B8D6K7_DESA1</name>
<keyword evidence="7 10" id="KW-0408">Iron</keyword>
<evidence type="ECO:0000256" key="5">
    <source>
        <dbReference type="ARBA" id="ARBA00022691"/>
    </source>
</evidence>
<dbReference type="UniPathway" id="UPA00559"/>
<evidence type="ECO:0000256" key="4">
    <source>
        <dbReference type="ARBA" id="ARBA00022679"/>
    </source>
</evidence>
<comment type="pathway">
    <text evidence="2 10">Protein modification; peptidyl-diphthamide biosynthesis.</text>
</comment>
<accession>B8D6K7</accession>